<sequence>MGYTLENCPVVYSCCGRVPLRYSCMFIAVLGVLTAALLMFIYSDAGNTTAKGLGVPYAAVKPMDFTCFVFGVLLCAGNILLLIATIYLSEALCELYVWFMLVYLLVFIVCGVALVVTMALADADKILVFVLFLIIVVYVSVSLYFTVVVANFRMTIP</sequence>
<feature type="transmembrane region" description="Helical" evidence="1">
    <location>
        <begin position="126"/>
        <end position="152"/>
    </location>
</feature>
<keyword evidence="1" id="KW-1133">Transmembrane helix</keyword>
<dbReference type="AlphaFoldDB" id="A0A9N9RB29"/>
<evidence type="ECO:0000313" key="2">
    <source>
        <dbReference type="EMBL" id="CAG9793160.1"/>
    </source>
</evidence>
<organism evidence="2 3">
    <name type="scientific">Diatraea saccharalis</name>
    <name type="common">sugarcane borer</name>
    <dbReference type="NCBI Taxonomy" id="40085"/>
    <lineage>
        <taxon>Eukaryota</taxon>
        <taxon>Metazoa</taxon>
        <taxon>Ecdysozoa</taxon>
        <taxon>Arthropoda</taxon>
        <taxon>Hexapoda</taxon>
        <taxon>Insecta</taxon>
        <taxon>Pterygota</taxon>
        <taxon>Neoptera</taxon>
        <taxon>Endopterygota</taxon>
        <taxon>Lepidoptera</taxon>
        <taxon>Glossata</taxon>
        <taxon>Ditrysia</taxon>
        <taxon>Pyraloidea</taxon>
        <taxon>Crambidae</taxon>
        <taxon>Crambinae</taxon>
        <taxon>Diatraea</taxon>
    </lineage>
</organism>
<reference evidence="2" key="2">
    <citation type="submission" date="2022-10" db="EMBL/GenBank/DDBJ databases">
        <authorList>
            <consortium name="ENA_rothamsted_submissions"/>
            <consortium name="culmorum"/>
            <person name="King R."/>
        </authorList>
    </citation>
    <scope>NUCLEOTIDE SEQUENCE</scope>
</reference>
<feature type="transmembrane region" description="Helical" evidence="1">
    <location>
        <begin position="63"/>
        <end position="88"/>
    </location>
</feature>
<accession>A0A9N9RB29</accession>
<keyword evidence="3" id="KW-1185">Reference proteome</keyword>
<evidence type="ECO:0000313" key="3">
    <source>
        <dbReference type="Proteomes" id="UP001153714"/>
    </source>
</evidence>
<feature type="transmembrane region" description="Helical" evidence="1">
    <location>
        <begin position="22"/>
        <end position="43"/>
    </location>
</feature>
<reference evidence="2" key="1">
    <citation type="submission" date="2021-12" db="EMBL/GenBank/DDBJ databases">
        <authorList>
            <person name="King R."/>
        </authorList>
    </citation>
    <scope>NUCLEOTIDE SEQUENCE</scope>
</reference>
<dbReference type="OrthoDB" id="7445369at2759"/>
<dbReference type="EMBL" id="OU893336">
    <property type="protein sequence ID" value="CAG9793160.1"/>
    <property type="molecule type" value="Genomic_DNA"/>
</dbReference>
<feature type="transmembrane region" description="Helical" evidence="1">
    <location>
        <begin position="95"/>
        <end position="120"/>
    </location>
</feature>
<name>A0A9N9RB29_9NEOP</name>
<proteinExistence type="predicted"/>
<protein>
    <submittedName>
        <fullName evidence="2">Uncharacterized protein</fullName>
    </submittedName>
</protein>
<dbReference type="Proteomes" id="UP001153714">
    <property type="component" value="Chromosome 5"/>
</dbReference>
<gene>
    <name evidence="2" type="ORF">DIATSA_LOCUS10624</name>
</gene>
<evidence type="ECO:0000256" key="1">
    <source>
        <dbReference type="SAM" id="Phobius"/>
    </source>
</evidence>
<keyword evidence="1" id="KW-0472">Membrane</keyword>
<keyword evidence="1" id="KW-0812">Transmembrane</keyword>